<keyword evidence="2" id="KW-1185">Reference proteome</keyword>
<dbReference type="Proteomes" id="UP000503399">
    <property type="component" value="Chromosome"/>
</dbReference>
<proteinExistence type="predicted"/>
<dbReference type="EMBL" id="LR778114">
    <property type="protein sequence ID" value="CAB1129380.1"/>
    <property type="molecule type" value="Genomic_DNA"/>
</dbReference>
<protein>
    <submittedName>
        <fullName evidence="1">Uncharacterized protein</fullName>
    </submittedName>
</protein>
<reference evidence="1 2" key="1">
    <citation type="submission" date="2020-02" db="EMBL/GenBank/DDBJ databases">
        <authorList>
            <person name="Hogendoorn C."/>
        </authorList>
    </citation>
    <scope>NUCLEOTIDE SEQUENCE [LARGE SCALE GENOMIC DNA]</scope>
    <source>
        <strain evidence="1">R501</strain>
    </source>
</reference>
<organism evidence="1 2">
    <name type="scientific">Candidatus Hydrogenisulfobacillus filiaventi</name>
    <dbReference type="NCBI Taxonomy" id="2707344"/>
    <lineage>
        <taxon>Bacteria</taxon>
        <taxon>Bacillati</taxon>
        <taxon>Bacillota</taxon>
        <taxon>Clostridia</taxon>
        <taxon>Eubacteriales</taxon>
        <taxon>Clostridiales Family XVII. Incertae Sedis</taxon>
        <taxon>Candidatus Hydrogenisulfobacillus</taxon>
    </lineage>
</organism>
<accession>A0A6F8ZHG3</accession>
<gene>
    <name evidence="1" type="ORF">R50_1883</name>
</gene>
<dbReference type="KEGG" id="hfv:R50_1883"/>
<dbReference type="AlphaFoldDB" id="A0A6F8ZHG3"/>
<evidence type="ECO:0000313" key="1">
    <source>
        <dbReference type="EMBL" id="CAB1129380.1"/>
    </source>
</evidence>
<sequence>MLSRGLAARLWTVFPDPYDGRIVTWLARMAGLPLVAALPLGAARLLPALGVAPGALTAAAGLALLEALPLWHLAGRGLDRVPGLMRSGG</sequence>
<name>A0A6F8ZHG3_9FIRM</name>
<evidence type="ECO:0000313" key="2">
    <source>
        <dbReference type="Proteomes" id="UP000503399"/>
    </source>
</evidence>